<dbReference type="Proteomes" id="UP000054995">
    <property type="component" value="Unassembled WGS sequence"/>
</dbReference>
<organism evidence="4 8">
    <name type="scientific">Trichinella pseudospiralis</name>
    <name type="common">Parasitic roundworm</name>
    <dbReference type="NCBI Taxonomy" id="6337"/>
    <lineage>
        <taxon>Eukaryota</taxon>
        <taxon>Metazoa</taxon>
        <taxon>Ecdysozoa</taxon>
        <taxon>Nematoda</taxon>
        <taxon>Enoplea</taxon>
        <taxon>Dorylaimia</taxon>
        <taxon>Trichinellida</taxon>
        <taxon>Trichinellidae</taxon>
        <taxon>Trichinella</taxon>
    </lineage>
</organism>
<dbReference type="AlphaFoldDB" id="A0A0V1FRP8"/>
<gene>
    <name evidence="3" type="ORF">T4A_11095</name>
    <name evidence="5" type="ORF">T4C_8024</name>
    <name evidence="4" type="ORF">T4D_11709</name>
    <name evidence="2" type="ORF">T4E_1774</name>
</gene>
<evidence type="ECO:0000313" key="7">
    <source>
        <dbReference type="Proteomes" id="UP000054815"/>
    </source>
</evidence>
<sequence length="126" mass="15170">MPADEDGNPYRIPKNRLHRFLKRLGIQYPHLGVISFVTAGTLFLFSPYLYHVYQYLTMDPEEYKEYYDAVYKRNILRARYGEGMNFFWFTFNLQSAERIEEQKIAFKKLMEKRQASIQECLDSCEE</sequence>
<evidence type="ECO:0000313" key="2">
    <source>
        <dbReference type="EMBL" id="KRX96198.1"/>
    </source>
</evidence>
<evidence type="ECO:0000313" key="8">
    <source>
        <dbReference type="Proteomes" id="UP000054995"/>
    </source>
</evidence>
<protein>
    <submittedName>
        <fullName evidence="4">Uncharacterized protein</fullName>
    </submittedName>
</protein>
<keyword evidence="1" id="KW-0472">Membrane</keyword>
<dbReference type="EMBL" id="JYDV01000077">
    <property type="protein sequence ID" value="KRZ36199.1"/>
    <property type="molecule type" value="Genomic_DNA"/>
</dbReference>
<evidence type="ECO:0000313" key="3">
    <source>
        <dbReference type="EMBL" id="KRY69658.1"/>
    </source>
</evidence>
<keyword evidence="1" id="KW-0812">Transmembrane</keyword>
<dbReference type="Proteomes" id="UP000054632">
    <property type="component" value="Unassembled WGS sequence"/>
</dbReference>
<dbReference type="EMBL" id="JYDU01000046">
    <property type="protein sequence ID" value="KRX96198.1"/>
    <property type="molecule type" value="Genomic_DNA"/>
</dbReference>
<proteinExistence type="predicted"/>
<dbReference type="Proteomes" id="UP000054815">
    <property type="component" value="Unassembled WGS sequence"/>
</dbReference>
<dbReference type="EMBL" id="JYDR01000087">
    <property type="protein sequence ID" value="KRY69658.1"/>
    <property type="molecule type" value="Genomic_DNA"/>
</dbReference>
<feature type="transmembrane region" description="Helical" evidence="1">
    <location>
        <begin position="28"/>
        <end position="50"/>
    </location>
</feature>
<name>A0A0V1FRP8_TRIPS</name>
<evidence type="ECO:0000256" key="1">
    <source>
        <dbReference type="SAM" id="Phobius"/>
    </source>
</evidence>
<dbReference type="OrthoDB" id="5917320at2759"/>
<evidence type="ECO:0000313" key="5">
    <source>
        <dbReference type="EMBL" id="KRZ36199.1"/>
    </source>
</evidence>
<dbReference type="Proteomes" id="UP000054826">
    <property type="component" value="Unassembled WGS sequence"/>
</dbReference>
<dbReference type="EMBL" id="JYDT01000039">
    <property type="protein sequence ID" value="KRY88699.1"/>
    <property type="molecule type" value="Genomic_DNA"/>
</dbReference>
<keyword evidence="1" id="KW-1133">Transmembrane helix</keyword>
<comment type="caution">
    <text evidence="4">The sequence shown here is derived from an EMBL/GenBank/DDBJ whole genome shotgun (WGS) entry which is preliminary data.</text>
</comment>
<reference evidence="6 7" key="1">
    <citation type="submission" date="2015-01" db="EMBL/GenBank/DDBJ databases">
        <title>Evolution of Trichinella species and genotypes.</title>
        <authorList>
            <person name="Korhonen P.K."/>
            <person name="Edoardo P."/>
            <person name="Giuseppe L.R."/>
            <person name="Gasser R.B."/>
        </authorList>
    </citation>
    <scope>NUCLEOTIDE SEQUENCE [LARGE SCALE GENOMIC DNA]</scope>
    <source>
        <strain evidence="3">ISS13</strain>
        <strain evidence="2">ISS141</strain>
        <strain evidence="5">ISS176</strain>
        <strain evidence="4">ISS470</strain>
    </source>
</reference>
<accession>A0A0V1FRP8</accession>
<evidence type="ECO:0000313" key="4">
    <source>
        <dbReference type="EMBL" id="KRY88699.1"/>
    </source>
</evidence>
<keyword evidence="8" id="KW-1185">Reference proteome</keyword>
<evidence type="ECO:0000313" key="6">
    <source>
        <dbReference type="Proteomes" id="UP000054632"/>
    </source>
</evidence>